<dbReference type="STRING" id="555500.I215_02668"/>
<dbReference type="OrthoDB" id="5513217at2"/>
<comment type="caution">
    <text evidence="3">The sequence shown here is derived from an EMBL/GenBank/DDBJ whole genome shotgun (WGS) entry which is preliminary data.</text>
</comment>
<sequence length="117" mass="13405">MKLRLILMICLISFSLSAQDKNKNETILVEANCQMCQKRIEKAAIKVKGVKYASWDIPSNQLTLIYNENKTNLKDIQSAIAEVGHDTKEYIAEEASYQNLPPCCLYRDPTTKEMDHH</sequence>
<feature type="signal peptide" evidence="1">
    <location>
        <begin position="1"/>
        <end position="18"/>
    </location>
</feature>
<dbReference type="RefSeq" id="WP_008990409.1">
    <property type="nucleotide sequence ID" value="NZ_AMSG01000002.1"/>
</dbReference>
<dbReference type="SUPFAM" id="SSF55008">
    <property type="entry name" value="HMA, heavy metal-associated domain"/>
    <property type="match status" value="1"/>
</dbReference>
<evidence type="ECO:0000259" key="2">
    <source>
        <dbReference type="PROSITE" id="PS50846"/>
    </source>
</evidence>
<dbReference type="Gene3D" id="3.30.70.100">
    <property type="match status" value="1"/>
</dbReference>
<keyword evidence="1" id="KW-0732">Signal</keyword>
<feature type="chain" id="PRO_5003863105" evidence="1">
    <location>
        <begin position="19"/>
        <end position="117"/>
    </location>
</feature>
<dbReference type="InterPro" id="IPR036163">
    <property type="entry name" value="HMA_dom_sf"/>
</dbReference>
<protein>
    <submittedName>
        <fullName evidence="3">Heavy metal transport/detoxification protein</fullName>
    </submittedName>
</protein>
<accession>K2PUQ3</accession>
<keyword evidence="4" id="KW-1185">Reference proteome</keyword>
<evidence type="ECO:0000313" key="4">
    <source>
        <dbReference type="Proteomes" id="UP000007364"/>
    </source>
</evidence>
<dbReference type="CDD" id="cd00371">
    <property type="entry name" value="HMA"/>
    <property type="match status" value="1"/>
</dbReference>
<dbReference type="GO" id="GO:0046872">
    <property type="term" value="F:metal ion binding"/>
    <property type="evidence" value="ECO:0007669"/>
    <property type="project" value="InterPro"/>
</dbReference>
<evidence type="ECO:0000256" key="1">
    <source>
        <dbReference type="SAM" id="SignalP"/>
    </source>
</evidence>
<evidence type="ECO:0000313" key="3">
    <source>
        <dbReference type="EMBL" id="EKF56390.1"/>
    </source>
</evidence>
<dbReference type="InterPro" id="IPR010916">
    <property type="entry name" value="TonB_box_CS"/>
</dbReference>
<dbReference type="PROSITE" id="PS50846">
    <property type="entry name" value="HMA_2"/>
    <property type="match status" value="1"/>
</dbReference>
<dbReference type="AlphaFoldDB" id="K2PUQ3"/>
<dbReference type="eggNOG" id="COG2608">
    <property type="taxonomic scope" value="Bacteria"/>
</dbReference>
<dbReference type="Proteomes" id="UP000007364">
    <property type="component" value="Unassembled WGS sequence"/>
</dbReference>
<organism evidence="3 4">
    <name type="scientific">Galbibacter marinus</name>
    <dbReference type="NCBI Taxonomy" id="555500"/>
    <lineage>
        <taxon>Bacteria</taxon>
        <taxon>Pseudomonadati</taxon>
        <taxon>Bacteroidota</taxon>
        <taxon>Flavobacteriia</taxon>
        <taxon>Flavobacteriales</taxon>
        <taxon>Flavobacteriaceae</taxon>
        <taxon>Galbibacter</taxon>
    </lineage>
</organism>
<dbReference type="PROSITE" id="PS00430">
    <property type="entry name" value="TONB_DEPENDENT_REC_1"/>
    <property type="match status" value="1"/>
</dbReference>
<dbReference type="InterPro" id="IPR006121">
    <property type="entry name" value="HMA_dom"/>
</dbReference>
<gene>
    <name evidence="3" type="ORF">I215_02668</name>
</gene>
<dbReference type="EMBL" id="AMSG01000002">
    <property type="protein sequence ID" value="EKF56390.1"/>
    <property type="molecule type" value="Genomic_DNA"/>
</dbReference>
<proteinExistence type="predicted"/>
<name>K2PUQ3_9FLAO</name>
<reference evidence="3 4" key="1">
    <citation type="journal article" date="2012" name="J. Bacteriol.">
        <title>Genome Sequence of Galbibacter marinum Type Strain ck-I2-15.</title>
        <authorList>
            <person name="Lai Q."/>
            <person name="Li C."/>
            <person name="Shao Z."/>
        </authorList>
    </citation>
    <scope>NUCLEOTIDE SEQUENCE [LARGE SCALE GENOMIC DNA]</scope>
    <source>
        <strain evidence="4">ck-I2-15</strain>
    </source>
</reference>
<dbReference type="Pfam" id="PF00403">
    <property type="entry name" value="HMA"/>
    <property type="match status" value="1"/>
</dbReference>
<feature type="domain" description="HMA" evidence="2">
    <location>
        <begin position="22"/>
        <end position="88"/>
    </location>
</feature>